<protein>
    <recommendedName>
        <fullName evidence="3">DUF72 domain-containing protein</fullName>
    </recommendedName>
</protein>
<keyword evidence="2" id="KW-1185">Reference proteome</keyword>
<accession>A0ABZ1CGB8</accession>
<dbReference type="Proteomes" id="UP001334732">
    <property type="component" value="Chromosome"/>
</dbReference>
<dbReference type="SUPFAM" id="SSF117396">
    <property type="entry name" value="TM1631-like"/>
    <property type="match status" value="1"/>
</dbReference>
<evidence type="ECO:0000313" key="1">
    <source>
        <dbReference type="EMBL" id="WRS38428.1"/>
    </source>
</evidence>
<proteinExistence type="predicted"/>
<dbReference type="Gene3D" id="3.20.20.410">
    <property type="entry name" value="Protein of unknown function UPF0759"/>
    <property type="match status" value="1"/>
</dbReference>
<gene>
    <name evidence="1" type="ORF">VA613_10475</name>
</gene>
<organism evidence="1 2">
    <name type="scientific">Thiobacillus sedimenti</name>
    <dbReference type="NCBI Taxonomy" id="3110231"/>
    <lineage>
        <taxon>Bacteria</taxon>
        <taxon>Pseudomonadati</taxon>
        <taxon>Pseudomonadota</taxon>
        <taxon>Betaproteobacteria</taxon>
        <taxon>Nitrosomonadales</taxon>
        <taxon>Thiobacillaceae</taxon>
        <taxon>Thiobacillus</taxon>
    </lineage>
</organism>
<name>A0ABZ1CGB8_9PROT</name>
<sequence length="151" mass="16797">MSYPALVRVGAVGWAHPEWRGRFYPEDLPDDWMLSYYNTQFQAVYLPAAVWQAASAATWARWLDDTLDGFCFLLEPGGGEHAQPVSERVLLATPAWAAEHVWWLDVRPDLRALAARITQQAATGAPLFVLSSSGDLGRMDEAKTLAQVMGY</sequence>
<evidence type="ECO:0008006" key="3">
    <source>
        <dbReference type="Google" id="ProtNLM"/>
    </source>
</evidence>
<reference evidence="1 2" key="1">
    <citation type="submission" date="2023-12" db="EMBL/GenBank/DDBJ databases">
        <title>Thiobacillus sedimentum sp. nov., a chemolithoautotrophic sulfur-oxidizing bacterium isolated from freshwater sediment.</title>
        <authorList>
            <person name="Luo J."/>
            <person name="Dai C."/>
        </authorList>
    </citation>
    <scope>NUCLEOTIDE SEQUENCE [LARGE SCALE GENOMIC DNA]</scope>
    <source>
        <strain evidence="1 2">SCUT-2</strain>
    </source>
</reference>
<dbReference type="InterPro" id="IPR036520">
    <property type="entry name" value="UPF0759_sf"/>
</dbReference>
<dbReference type="EMBL" id="CP141769">
    <property type="protein sequence ID" value="WRS38428.1"/>
    <property type="molecule type" value="Genomic_DNA"/>
</dbReference>
<evidence type="ECO:0000313" key="2">
    <source>
        <dbReference type="Proteomes" id="UP001334732"/>
    </source>
</evidence>
<dbReference type="RefSeq" id="WP_324778959.1">
    <property type="nucleotide sequence ID" value="NZ_CP141769.1"/>
</dbReference>